<keyword evidence="2" id="KW-0238">DNA-binding</keyword>
<dbReference type="InterPro" id="IPR011711">
    <property type="entry name" value="GntR_C"/>
</dbReference>
<dbReference type="SMART" id="SM00895">
    <property type="entry name" value="FCD"/>
    <property type="match status" value="1"/>
</dbReference>
<feature type="domain" description="HTH gntR-type" evidence="4">
    <location>
        <begin position="2"/>
        <end position="69"/>
    </location>
</feature>
<protein>
    <submittedName>
        <fullName evidence="5">GntR family transcriptional regulator</fullName>
    </submittedName>
</protein>
<dbReference type="GO" id="GO:0003700">
    <property type="term" value="F:DNA-binding transcription factor activity"/>
    <property type="evidence" value="ECO:0007669"/>
    <property type="project" value="InterPro"/>
</dbReference>
<name>A0A377BYF1_ECOLX</name>
<dbReference type="SUPFAM" id="SSF46785">
    <property type="entry name" value="Winged helix' DNA-binding domain"/>
    <property type="match status" value="1"/>
</dbReference>
<evidence type="ECO:0000313" key="6">
    <source>
        <dbReference type="Proteomes" id="UP000254255"/>
    </source>
</evidence>
<organism evidence="5 6">
    <name type="scientific">Escherichia coli</name>
    <dbReference type="NCBI Taxonomy" id="562"/>
    <lineage>
        <taxon>Bacteria</taxon>
        <taxon>Pseudomonadati</taxon>
        <taxon>Pseudomonadota</taxon>
        <taxon>Gammaproteobacteria</taxon>
        <taxon>Enterobacterales</taxon>
        <taxon>Enterobacteriaceae</taxon>
        <taxon>Escherichia</taxon>
    </lineage>
</organism>
<dbReference type="InterPro" id="IPR036390">
    <property type="entry name" value="WH_DNA-bd_sf"/>
</dbReference>
<dbReference type="SMART" id="SM00345">
    <property type="entry name" value="HTH_GNTR"/>
    <property type="match status" value="1"/>
</dbReference>
<dbReference type="PANTHER" id="PTHR43537">
    <property type="entry name" value="TRANSCRIPTIONAL REGULATOR, GNTR FAMILY"/>
    <property type="match status" value="1"/>
</dbReference>
<dbReference type="Pfam" id="PF07729">
    <property type="entry name" value="FCD"/>
    <property type="match status" value="1"/>
</dbReference>
<dbReference type="AlphaFoldDB" id="A0A377BYF1"/>
<keyword evidence="3" id="KW-0804">Transcription</keyword>
<dbReference type="PROSITE" id="PS50949">
    <property type="entry name" value="HTH_GNTR"/>
    <property type="match status" value="1"/>
</dbReference>
<evidence type="ECO:0000313" key="5">
    <source>
        <dbReference type="EMBL" id="STL78326.1"/>
    </source>
</evidence>
<evidence type="ECO:0000256" key="1">
    <source>
        <dbReference type="ARBA" id="ARBA00023015"/>
    </source>
</evidence>
<dbReference type="Gene3D" id="1.10.10.10">
    <property type="entry name" value="Winged helix-like DNA-binding domain superfamily/Winged helix DNA-binding domain"/>
    <property type="match status" value="1"/>
</dbReference>
<dbReference type="InterPro" id="IPR036388">
    <property type="entry name" value="WH-like_DNA-bd_sf"/>
</dbReference>
<dbReference type="SUPFAM" id="SSF48008">
    <property type="entry name" value="GntR ligand-binding domain-like"/>
    <property type="match status" value="1"/>
</dbReference>
<evidence type="ECO:0000259" key="4">
    <source>
        <dbReference type="PROSITE" id="PS50949"/>
    </source>
</evidence>
<dbReference type="InterPro" id="IPR008920">
    <property type="entry name" value="TF_FadR/GntR_C"/>
</dbReference>
<dbReference type="NCBIfam" id="NF008576">
    <property type="entry name" value="PRK11534.1"/>
    <property type="match status" value="1"/>
</dbReference>
<evidence type="ECO:0000256" key="3">
    <source>
        <dbReference type="ARBA" id="ARBA00023163"/>
    </source>
</evidence>
<dbReference type="PANTHER" id="PTHR43537:SF20">
    <property type="entry name" value="HTH-TYPE TRANSCRIPTIONAL REPRESSOR GLAR"/>
    <property type="match status" value="1"/>
</dbReference>
<reference evidence="5 6" key="1">
    <citation type="submission" date="2018-06" db="EMBL/GenBank/DDBJ databases">
        <authorList>
            <consortium name="Pathogen Informatics"/>
            <person name="Doyle S."/>
        </authorList>
    </citation>
    <scope>NUCLEOTIDE SEQUENCE [LARGE SCALE GENOMIC DNA]</scope>
    <source>
        <strain evidence="5 6">NCTC13148</strain>
    </source>
</reference>
<evidence type="ECO:0000256" key="2">
    <source>
        <dbReference type="ARBA" id="ARBA00023125"/>
    </source>
</evidence>
<dbReference type="EMBL" id="UGET01000004">
    <property type="protein sequence ID" value="STL78326.1"/>
    <property type="molecule type" value="Genomic_DNA"/>
</dbReference>
<proteinExistence type="predicted"/>
<keyword evidence="1" id="KW-0805">Transcription regulation</keyword>
<accession>A0A377BYF1</accession>
<sequence>MTITSLDGYRWLKNDIIRGNFQPDEKLRMSLLTSRYALGVGPLREALSQLVAERLVTVVNQKGYRVASMSEQELLDIFDARANMEAMLVSLAIARGGDEWEADVLAKAHLLSKLEACDASEKMLDEWDLRHQAFHTAIVAGCGSHYLLQMRERLFDLAARYRFIWLRRTVLSVEMLEDKHDQHQTLTAAVLARDTARASELMRPAFTDANSHYPAGDGWQLTTLPEYATLAPDKFYPGFLASVYSLRRFIVQISVTVDLFGNGTQSVARLNGIKLAGSGWCRRFHLIIDTGNTGNIPHRNKDFLLRLLTQAVTSDRRFAVGNLNIHFIGIRYTGFVQMLLHLLRLIVFIVLTCNRVPEFFSGIFHKIEQTHSYLIR</sequence>
<dbReference type="InterPro" id="IPR000524">
    <property type="entry name" value="Tscrpt_reg_HTH_GntR"/>
</dbReference>
<dbReference type="FunFam" id="1.10.10.10:FF:000156">
    <property type="entry name" value="DNA-binding transcriptional regulator CsiR"/>
    <property type="match status" value="1"/>
</dbReference>
<dbReference type="GO" id="GO:0003677">
    <property type="term" value="F:DNA binding"/>
    <property type="evidence" value="ECO:0007669"/>
    <property type="project" value="UniProtKB-KW"/>
</dbReference>
<gene>
    <name evidence="5" type="primary">csiR</name>
    <name evidence="5" type="ORF">NCTC13148_02499</name>
</gene>
<dbReference type="Pfam" id="PF00392">
    <property type="entry name" value="GntR"/>
    <property type="match status" value="1"/>
</dbReference>
<dbReference type="Gene3D" id="1.20.120.530">
    <property type="entry name" value="GntR ligand-binding domain-like"/>
    <property type="match status" value="1"/>
</dbReference>
<dbReference type="Proteomes" id="UP000254255">
    <property type="component" value="Unassembled WGS sequence"/>
</dbReference>